<gene>
    <name evidence="1" type="ORF">ACFQV2_03385</name>
</gene>
<organism evidence="1 2">
    <name type="scientific">Actinokineospora soli</name>
    <dbReference type="NCBI Taxonomy" id="1048753"/>
    <lineage>
        <taxon>Bacteria</taxon>
        <taxon>Bacillati</taxon>
        <taxon>Actinomycetota</taxon>
        <taxon>Actinomycetes</taxon>
        <taxon>Pseudonocardiales</taxon>
        <taxon>Pseudonocardiaceae</taxon>
        <taxon>Actinokineospora</taxon>
    </lineage>
</organism>
<proteinExistence type="predicted"/>
<sequence length="196" mass="21092">MSVLEFIQKLVDALAWPTAVVLLAVTLRSKLGPLLGDRLKALKAGPGGLELEWNETAQQAEQQIVNEVTSTESATDQTMPLRLLEVAKNSPRGAVMDASGEIERALRALLARDGLNDKELRMGMGELSSTAFKREVISAPTHNAILGISTLRNLAAHGRGTIDYSQAVEFLALADAVMYSLSTPKQSPGSPEDRQN</sequence>
<dbReference type="EMBL" id="JBHTEY010000004">
    <property type="protein sequence ID" value="MFC7612824.1"/>
    <property type="molecule type" value="Genomic_DNA"/>
</dbReference>
<protein>
    <recommendedName>
        <fullName evidence="3">DUF4145 domain-containing protein</fullName>
    </recommendedName>
</protein>
<comment type="caution">
    <text evidence="1">The sequence shown here is derived from an EMBL/GenBank/DDBJ whole genome shotgun (WGS) entry which is preliminary data.</text>
</comment>
<evidence type="ECO:0000313" key="2">
    <source>
        <dbReference type="Proteomes" id="UP001596512"/>
    </source>
</evidence>
<evidence type="ECO:0000313" key="1">
    <source>
        <dbReference type="EMBL" id="MFC7612824.1"/>
    </source>
</evidence>
<reference evidence="2" key="1">
    <citation type="journal article" date="2019" name="Int. J. Syst. Evol. Microbiol.">
        <title>The Global Catalogue of Microorganisms (GCM) 10K type strain sequencing project: providing services to taxonomists for standard genome sequencing and annotation.</title>
        <authorList>
            <consortium name="The Broad Institute Genomics Platform"/>
            <consortium name="The Broad Institute Genome Sequencing Center for Infectious Disease"/>
            <person name="Wu L."/>
            <person name="Ma J."/>
        </authorList>
    </citation>
    <scope>NUCLEOTIDE SEQUENCE [LARGE SCALE GENOMIC DNA]</scope>
    <source>
        <strain evidence="2">JCM 17695</strain>
    </source>
</reference>
<accession>A0ABW2TI62</accession>
<evidence type="ECO:0008006" key="3">
    <source>
        <dbReference type="Google" id="ProtNLM"/>
    </source>
</evidence>
<name>A0ABW2TI62_9PSEU</name>
<dbReference type="Proteomes" id="UP001596512">
    <property type="component" value="Unassembled WGS sequence"/>
</dbReference>
<keyword evidence="2" id="KW-1185">Reference proteome</keyword>